<organism evidence="1 2">
    <name type="scientific">Candidatus Francisella endociliophora</name>
    <dbReference type="NCBI Taxonomy" id="653937"/>
    <lineage>
        <taxon>Bacteria</taxon>
        <taxon>Pseudomonadati</taxon>
        <taxon>Pseudomonadota</taxon>
        <taxon>Gammaproteobacteria</taxon>
        <taxon>Thiotrichales</taxon>
        <taxon>Francisellaceae</taxon>
        <taxon>Francisella</taxon>
    </lineage>
</organism>
<dbReference type="Gene3D" id="3.30.420.280">
    <property type="match status" value="1"/>
</dbReference>
<reference evidence="1 2" key="1">
    <citation type="submission" date="2014-10" db="EMBL/GenBank/DDBJ databases">
        <title>Whole genome sequence of Francisella endociliophora strain FSC1006, isolated from a laboratory culture of the marine ciliate Euplotes raikovi.</title>
        <authorList>
            <person name="Granberg M."/>
            <person name="Backman S."/>
            <person name="Lundmark E."/>
            <person name="Nilsson E."/>
            <person name="Karlsson E."/>
            <person name="Thelaus J."/>
            <person name="Ohrman C."/>
            <person name="Larkeryd A."/>
            <person name="Stenberg P."/>
        </authorList>
    </citation>
    <scope>NUCLEOTIDE SEQUENCE [LARGE SCALE GENOMIC DNA]</scope>
    <source>
        <strain evidence="1 2">FSC1006</strain>
    </source>
</reference>
<dbReference type="HOGENOM" id="CLU_052644_0_0_6"/>
<gene>
    <name evidence="1" type="ORF">LO80_03300</name>
</gene>
<dbReference type="RefSeq" id="WP_040008520.1">
    <property type="nucleotide sequence ID" value="NZ_CP009574.1"/>
</dbReference>
<evidence type="ECO:0000313" key="2">
    <source>
        <dbReference type="Proteomes" id="UP000029672"/>
    </source>
</evidence>
<dbReference type="Gene3D" id="3.40.50.300">
    <property type="entry name" value="P-loop containing nucleotide triphosphate hydrolases"/>
    <property type="match status" value="1"/>
</dbReference>
<dbReference type="KEGG" id="frf:LO80_03300"/>
<dbReference type="Proteomes" id="UP000029672">
    <property type="component" value="Chromosome"/>
</dbReference>
<dbReference type="OrthoDB" id="6032310at2"/>
<dbReference type="AlphaFoldDB" id="A0A097ENE9"/>
<sequence length="410" mass="46735">MNALTLTPKQSTIFRNKARFKVLICGRRFGKTYGALAWLIEGAMTKPNSINTYYAPNQVDAREIAWELLQELLPDNYIKYNEQRLECKFFNGSVIKLRGTDKKLGRGGKNHRLVYDEFAFGNQKKYEAAVSPTLADTKGEALFISSPHGRNWAYDYYLRGLDSSFIDWASFQFTTLDGGNVDQDEIEAKKRELDPRTFRQEYEATFEEAIGRIIYAFEEKSNVISKDIQPEEHEDIWVGMDFNVNPMSAVIAVFRAGIIYQFGEIIIEHSNTAEMCREIKRRFPNHTVYFAPDPAGRARNTSSDNTNFAIIEEFDNFYVYAPDSHQLVEDRHNETNAAFCNANGDHRYFITGNCTKTIKALSGHTYKEGTSTPNKNDGFDHIVDAIGYMVHQLLPIKSVASTSAYNTSII</sequence>
<name>A0A097ENE9_9GAMM</name>
<accession>A0A097ENE9</accession>
<dbReference type="eggNOG" id="COG1783">
    <property type="taxonomic scope" value="Bacteria"/>
</dbReference>
<protein>
    <submittedName>
        <fullName evidence="1">Uncharacterized protein</fullName>
    </submittedName>
</protein>
<dbReference type="InterPro" id="IPR027417">
    <property type="entry name" value="P-loop_NTPase"/>
</dbReference>
<dbReference type="EMBL" id="CP009574">
    <property type="protein sequence ID" value="AIT09091.1"/>
    <property type="molecule type" value="Genomic_DNA"/>
</dbReference>
<dbReference type="Pfam" id="PF03237">
    <property type="entry name" value="Terminase_6N"/>
    <property type="match status" value="1"/>
</dbReference>
<evidence type="ECO:0000313" key="1">
    <source>
        <dbReference type="EMBL" id="AIT09091.1"/>
    </source>
</evidence>
<keyword evidence="2" id="KW-1185">Reference proteome</keyword>
<proteinExistence type="predicted"/>